<dbReference type="InterPro" id="IPR003856">
    <property type="entry name" value="LPS_length_determ_N"/>
</dbReference>
<evidence type="ECO:0000313" key="18">
    <source>
        <dbReference type="EMBL" id="KON66054.1"/>
    </source>
</evidence>
<keyword evidence="10 15" id="KW-1133">Transmembrane helix</keyword>
<reference evidence="18" key="1">
    <citation type="submission" date="2015-08" db="EMBL/GenBank/DDBJ databases">
        <title>Draft genome sequence of Komagataeibacter europaeus CECT 8546 a cellulose producer strain from vinegar produced by the traditional method.</title>
        <authorList>
            <person name="Poehlein A."/>
            <person name="Valera M.J."/>
            <person name="Haack F.S."/>
            <person name="Mas A."/>
            <person name="Daniel R."/>
            <person name="Streit W.R."/>
            <person name="Mateo E."/>
        </authorList>
    </citation>
    <scope>NUCLEOTIDE SEQUENCE [LARGE SCALE GENOMIC DNA]</scope>
    <source>
        <strain evidence="18">CECT 8546</strain>
    </source>
</reference>
<keyword evidence="5 18" id="KW-0808">Transferase</keyword>
<protein>
    <submittedName>
        <fullName evidence="18">Tyrosine-protein kinase etk</fullName>
        <ecNumber evidence="18">2.7.10.-</ecNumber>
    </submittedName>
</protein>
<evidence type="ECO:0000256" key="11">
    <source>
        <dbReference type="ARBA" id="ARBA00023136"/>
    </source>
</evidence>
<dbReference type="GO" id="GO:0005886">
    <property type="term" value="C:plasma membrane"/>
    <property type="evidence" value="ECO:0007669"/>
    <property type="project" value="UniProtKB-SubCell"/>
</dbReference>
<evidence type="ECO:0000256" key="14">
    <source>
        <dbReference type="SAM" id="Coils"/>
    </source>
</evidence>
<keyword evidence="7" id="KW-0547">Nucleotide-binding</keyword>
<evidence type="ECO:0000256" key="7">
    <source>
        <dbReference type="ARBA" id="ARBA00022741"/>
    </source>
</evidence>
<dbReference type="CDD" id="cd05387">
    <property type="entry name" value="BY-kinase"/>
    <property type="match status" value="1"/>
</dbReference>
<feature type="domain" description="AAA" evidence="17">
    <location>
        <begin position="547"/>
        <end position="694"/>
    </location>
</feature>
<evidence type="ECO:0000313" key="19">
    <source>
        <dbReference type="Proteomes" id="UP000037566"/>
    </source>
</evidence>
<dbReference type="PANTHER" id="PTHR32309:SF31">
    <property type="entry name" value="CAPSULAR EXOPOLYSACCHARIDE FAMILY"/>
    <property type="match status" value="1"/>
</dbReference>
<dbReference type="EC" id="2.7.10.-" evidence="18"/>
<evidence type="ECO:0000256" key="9">
    <source>
        <dbReference type="ARBA" id="ARBA00022840"/>
    </source>
</evidence>
<dbReference type="InterPro" id="IPR005702">
    <property type="entry name" value="Wzc-like_C"/>
</dbReference>
<dbReference type="STRING" id="33995.KOEU_00200"/>
<accession>A0A0M0ELB2</accession>
<dbReference type="PATRIC" id="fig|33995.3.peg.21"/>
<dbReference type="EMBL" id="LHUQ01000001">
    <property type="protein sequence ID" value="KON66054.1"/>
    <property type="molecule type" value="Genomic_DNA"/>
</dbReference>
<dbReference type="Gene3D" id="3.40.50.300">
    <property type="entry name" value="P-loop containing nucleotide triphosphate hydrolases"/>
    <property type="match status" value="1"/>
</dbReference>
<evidence type="ECO:0000256" key="6">
    <source>
        <dbReference type="ARBA" id="ARBA00022692"/>
    </source>
</evidence>
<evidence type="ECO:0000256" key="1">
    <source>
        <dbReference type="ARBA" id="ARBA00004429"/>
    </source>
</evidence>
<dbReference type="Proteomes" id="UP000037566">
    <property type="component" value="Unassembled WGS sequence"/>
</dbReference>
<comment type="catalytic activity">
    <reaction evidence="13">
        <text>L-tyrosyl-[protein] + ATP = O-phospho-L-tyrosyl-[protein] + ADP + H(+)</text>
        <dbReference type="Rhea" id="RHEA:10596"/>
        <dbReference type="Rhea" id="RHEA-COMP:10136"/>
        <dbReference type="Rhea" id="RHEA-COMP:20101"/>
        <dbReference type="ChEBI" id="CHEBI:15378"/>
        <dbReference type="ChEBI" id="CHEBI:30616"/>
        <dbReference type="ChEBI" id="CHEBI:46858"/>
        <dbReference type="ChEBI" id="CHEBI:61978"/>
        <dbReference type="ChEBI" id="CHEBI:456216"/>
    </reaction>
</comment>
<feature type="transmembrane region" description="Helical" evidence="15">
    <location>
        <begin position="36"/>
        <end position="56"/>
    </location>
</feature>
<comment type="caution">
    <text evidence="18">The sequence shown here is derived from an EMBL/GenBank/DDBJ whole genome shotgun (WGS) entry which is preliminary data.</text>
</comment>
<dbReference type="InterPro" id="IPR025669">
    <property type="entry name" value="AAA_dom"/>
</dbReference>
<sequence length="736" mass="79599">MNYVSIQGRATSMSWTAQDVGLVIRQTMRAFLRHRMLFALTALGVLVAGGAVMLTLKPRYTATTTVVVSGRAQQDPLAPNGQQQNLAPPDDELVSTEAAMIHSRDVAAAVLAQLPPPPVPPHVGMRDRLCHMGLGFLCHASTPVDPEVQREHEEDAFLNNLTITPEPRTQILDINVVDGNPQRAAALANAVVTNYQRIALARQTADINHVATWLDNRTAALRQRWLDAVEKANAFDNANGLTNTTEGSTSTPLIERQIADTSANLSQAEGRLAAAQARADALRDAAARGDARAAVALSQEPILVATANALMQLQSTRQEEAATYGPQHPRLRALDQQIAATRASLEAETQAALSTIREDQISARAEVQRLNENLELLRQKAGGQSAPQAEYRTLDQEAQSARAVYETFLEHAKEVVDRAALLQPPIAVVSHASAPDMPSFPNRKKIGLGLMAVALAAGAGAVLLRDYFAAGFTEIERLRAAVPLPLLAVVPKVGGRSEQTVRRHVIDHPYSRATEAVRSLVMQLSMRVHEGGQPLCLAITSAGPEEGKSTLALWMATVARRGGQKVLVIDADHRRGMLDQYLTDGTTGRPSLGMSDLVTTGVPVADVIRTDPDTGFDYIPAGRTMQHAFSPVEIRRLRAILAELKRSYELVIIDCPPLLGLSDALVHANMADQVIFVCRWKSTAQRAVMACLERLEACGAPLAGVVATMVEDNAMDVMGYSYGNRDIKILSRFDDK</sequence>
<keyword evidence="8 18" id="KW-0418">Kinase</keyword>
<proteinExistence type="inferred from homology"/>
<dbReference type="AlphaFoldDB" id="A0A0M0ELB2"/>
<dbReference type="PANTHER" id="PTHR32309">
    <property type="entry name" value="TYROSINE-PROTEIN KINASE"/>
    <property type="match status" value="1"/>
</dbReference>
<comment type="similarity">
    <text evidence="2">Belongs to the etk/wzc family.</text>
</comment>
<dbReference type="SUPFAM" id="SSF52540">
    <property type="entry name" value="P-loop containing nucleoside triphosphate hydrolases"/>
    <property type="match status" value="1"/>
</dbReference>
<feature type="coiled-coil region" evidence="14">
    <location>
        <begin position="258"/>
        <end position="285"/>
    </location>
</feature>
<keyword evidence="12" id="KW-0829">Tyrosine-protein kinase</keyword>
<evidence type="ECO:0000256" key="15">
    <source>
        <dbReference type="SAM" id="Phobius"/>
    </source>
</evidence>
<dbReference type="Pfam" id="PF02706">
    <property type="entry name" value="Wzz"/>
    <property type="match status" value="1"/>
</dbReference>
<keyword evidence="9" id="KW-0067">ATP-binding</keyword>
<evidence type="ECO:0000256" key="8">
    <source>
        <dbReference type="ARBA" id="ARBA00022777"/>
    </source>
</evidence>
<gene>
    <name evidence="18" type="primary">etk</name>
    <name evidence="18" type="ORF">KOEU_00200</name>
</gene>
<evidence type="ECO:0000256" key="2">
    <source>
        <dbReference type="ARBA" id="ARBA00008883"/>
    </source>
</evidence>
<evidence type="ECO:0000259" key="16">
    <source>
        <dbReference type="Pfam" id="PF02706"/>
    </source>
</evidence>
<dbReference type="KEGG" id="keu:S101446_03151"/>
<name>A0A0M0ELB2_KOMEU</name>
<keyword evidence="11 15" id="KW-0472">Membrane</keyword>
<keyword evidence="6 15" id="KW-0812">Transmembrane</keyword>
<dbReference type="Pfam" id="PF13614">
    <property type="entry name" value="AAA_31"/>
    <property type="match status" value="1"/>
</dbReference>
<keyword evidence="14" id="KW-0175">Coiled coil</keyword>
<evidence type="ECO:0000256" key="4">
    <source>
        <dbReference type="ARBA" id="ARBA00022519"/>
    </source>
</evidence>
<evidence type="ECO:0000256" key="5">
    <source>
        <dbReference type="ARBA" id="ARBA00022679"/>
    </source>
</evidence>
<evidence type="ECO:0000256" key="13">
    <source>
        <dbReference type="ARBA" id="ARBA00053015"/>
    </source>
</evidence>
<evidence type="ECO:0000259" key="17">
    <source>
        <dbReference type="Pfam" id="PF13614"/>
    </source>
</evidence>
<evidence type="ECO:0000256" key="3">
    <source>
        <dbReference type="ARBA" id="ARBA00022475"/>
    </source>
</evidence>
<comment type="subcellular location">
    <subcellularLocation>
        <location evidence="1">Cell inner membrane</location>
        <topology evidence="1">Multi-pass membrane protein</topology>
    </subcellularLocation>
</comment>
<keyword evidence="19" id="KW-1185">Reference proteome</keyword>
<evidence type="ECO:0000256" key="12">
    <source>
        <dbReference type="ARBA" id="ARBA00023137"/>
    </source>
</evidence>
<feature type="domain" description="Polysaccharide chain length determinant N-terminal" evidence="16">
    <location>
        <begin position="29"/>
        <end position="114"/>
    </location>
</feature>
<dbReference type="RefSeq" id="WP_232272530.1">
    <property type="nucleotide sequence ID" value="NZ_CP021467.1"/>
</dbReference>
<dbReference type="GO" id="GO:0016301">
    <property type="term" value="F:kinase activity"/>
    <property type="evidence" value="ECO:0007669"/>
    <property type="project" value="UniProtKB-KW"/>
</dbReference>
<keyword evidence="4" id="KW-0997">Cell inner membrane</keyword>
<keyword evidence="3" id="KW-1003">Cell membrane</keyword>
<dbReference type="InterPro" id="IPR027417">
    <property type="entry name" value="P-loop_NTPase"/>
</dbReference>
<dbReference type="InterPro" id="IPR050445">
    <property type="entry name" value="Bact_polysacc_biosynth/exp"/>
</dbReference>
<organism evidence="18 19">
    <name type="scientific">Komagataeibacter europaeus</name>
    <name type="common">Gluconacetobacter europaeus</name>
    <dbReference type="NCBI Taxonomy" id="33995"/>
    <lineage>
        <taxon>Bacteria</taxon>
        <taxon>Pseudomonadati</taxon>
        <taxon>Pseudomonadota</taxon>
        <taxon>Alphaproteobacteria</taxon>
        <taxon>Acetobacterales</taxon>
        <taxon>Acetobacteraceae</taxon>
        <taxon>Komagataeibacter</taxon>
    </lineage>
</organism>
<evidence type="ECO:0000256" key="10">
    <source>
        <dbReference type="ARBA" id="ARBA00022989"/>
    </source>
</evidence>